<proteinExistence type="predicted"/>
<dbReference type="STRING" id="1049790.LEP1GSC047_0596"/>
<protein>
    <submittedName>
        <fullName evidence="1">Uncharacterized protein</fullName>
    </submittedName>
</protein>
<sequence length="186" mass="21383">MSRFSTFSKIRSGIFSSANIEGRKMESQESQAQGYPFRPLQDFVLGEVLGRTLERLGTPILETEAAILSHLSPGIREFQFTPNSKKQVLLQSMPSQFRSFLELGKELELLEVLHKTIAVEGRLDLALELIEWIFTGFEKEDLVRRLFTLVLNGKIELKPEFYSVLKEEYEKEMSGDLGKLRKENHD</sequence>
<comment type="caution">
    <text evidence="1">The sequence shown here is derived from an EMBL/GenBank/DDBJ whole genome shotgun (WGS) entry which is preliminary data.</text>
</comment>
<dbReference type="Proteomes" id="UP000018719">
    <property type="component" value="Unassembled WGS sequence"/>
</dbReference>
<name>V6HA39_9LEPT</name>
<evidence type="ECO:0000313" key="2">
    <source>
        <dbReference type="Proteomes" id="UP000018719"/>
    </source>
</evidence>
<dbReference type="AlphaFoldDB" id="V6HA39"/>
<dbReference type="EMBL" id="AHMM02000024">
    <property type="protein sequence ID" value="EQA35957.1"/>
    <property type="molecule type" value="Genomic_DNA"/>
</dbReference>
<reference evidence="1 2" key="1">
    <citation type="submission" date="2013-05" db="EMBL/GenBank/DDBJ databases">
        <authorList>
            <person name="Harkins D.M."/>
            <person name="Durkin A.S."/>
            <person name="Brinkac L.M."/>
            <person name="Haft D.H."/>
            <person name="Selengut J.D."/>
            <person name="Sanka R."/>
            <person name="DePew J."/>
            <person name="Purushe J."/>
            <person name="Hartskeerl R.A."/>
            <person name="Ahmed A."/>
            <person name="van der Linden H."/>
            <person name="Goris M.G.A."/>
            <person name="Vinetz J.M."/>
            <person name="Sutton G.G."/>
            <person name="Nierman W.C."/>
            <person name="Fouts D.E."/>
        </authorList>
    </citation>
    <scope>NUCLEOTIDE SEQUENCE [LARGE SCALE GENOMIC DNA]</scope>
    <source>
        <strain evidence="1 2">10</strain>
    </source>
</reference>
<evidence type="ECO:0000313" key="1">
    <source>
        <dbReference type="EMBL" id="EQA35957.1"/>
    </source>
</evidence>
<gene>
    <name evidence="1" type="ORF">LEP1GSC047_0596</name>
</gene>
<accession>V6HA39</accession>
<organism evidence="1 2">
    <name type="scientific">Leptospira inadai serovar Lyme str. 10</name>
    <dbReference type="NCBI Taxonomy" id="1049790"/>
    <lineage>
        <taxon>Bacteria</taxon>
        <taxon>Pseudomonadati</taxon>
        <taxon>Spirochaetota</taxon>
        <taxon>Spirochaetia</taxon>
        <taxon>Leptospirales</taxon>
        <taxon>Leptospiraceae</taxon>
        <taxon>Leptospira</taxon>
    </lineage>
</organism>